<dbReference type="EMBL" id="SNZH01000020">
    <property type="protein sequence ID" value="TDR38596.1"/>
    <property type="molecule type" value="Genomic_DNA"/>
</dbReference>
<dbReference type="GO" id="GO:0042802">
    <property type="term" value="F:identical protein binding"/>
    <property type="evidence" value="ECO:0007669"/>
    <property type="project" value="UniProtKB-ARBA"/>
</dbReference>
<dbReference type="PANTHER" id="PTHR32309:SF13">
    <property type="entry name" value="FERRIC ENTEROBACTIN TRANSPORT PROTEIN FEPE"/>
    <property type="match status" value="1"/>
</dbReference>
<dbReference type="RefSeq" id="WP_133821408.1">
    <property type="nucleotide sequence ID" value="NZ_SNZH01000020.1"/>
</dbReference>
<dbReference type="InterPro" id="IPR003856">
    <property type="entry name" value="LPS_length_determ_N"/>
</dbReference>
<dbReference type="OrthoDB" id="9775724at2"/>
<keyword evidence="10" id="KW-0418">Kinase</keyword>
<dbReference type="EC" id="2.7.10.2" evidence="4"/>
<evidence type="ECO:0000256" key="18">
    <source>
        <dbReference type="SAM" id="Phobius"/>
    </source>
</evidence>
<feature type="domain" description="Tyrosine-protein kinase G-rich" evidence="21">
    <location>
        <begin position="420"/>
        <end position="490"/>
    </location>
</feature>
<proteinExistence type="inferred from homology"/>
<evidence type="ECO:0000256" key="11">
    <source>
        <dbReference type="ARBA" id="ARBA00022840"/>
    </source>
</evidence>
<feature type="compositionally biased region" description="Pro residues" evidence="17">
    <location>
        <begin position="22"/>
        <end position="38"/>
    </location>
</feature>
<dbReference type="GO" id="GO:0004715">
    <property type="term" value="F:non-membrane spanning protein tyrosine kinase activity"/>
    <property type="evidence" value="ECO:0007669"/>
    <property type="project" value="UniProtKB-EC"/>
</dbReference>
<dbReference type="NCBIfam" id="TIGR01007">
    <property type="entry name" value="eps_fam"/>
    <property type="match status" value="1"/>
</dbReference>
<feature type="region of interest" description="Disordered" evidence="17">
    <location>
        <begin position="1"/>
        <end position="46"/>
    </location>
</feature>
<keyword evidence="8 18" id="KW-0812">Transmembrane</keyword>
<keyword evidence="14" id="KW-0829">Tyrosine-protein kinase</keyword>
<feature type="coiled-coil region" evidence="16">
    <location>
        <begin position="244"/>
        <end position="315"/>
    </location>
</feature>
<name>A0A4R6YMK7_9GAMM</name>
<evidence type="ECO:0000256" key="12">
    <source>
        <dbReference type="ARBA" id="ARBA00022989"/>
    </source>
</evidence>
<dbReference type="FunFam" id="3.40.50.300:FF:000527">
    <property type="entry name" value="Tyrosine-protein kinase etk"/>
    <property type="match status" value="1"/>
</dbReference>
<evidence type="ECO:0000256" key="10">
    <source>
        <dbReference type="ARBA" id="ARBA00022777"/>
    </source>
</evidence>
<dbReference type="InterPro" id="IPR025669">
    <property type="entry name" value="AAA_dom"/>
</dbReference>
<evidence type="ECO:0000259" key="20">
    <source>
        <dbReference type="Pfam" id="PF13614"/>
    </source>
</evidence>
<evidence type="ECO:0000256" key="3">
    <source>
        <dbReference type="ARBA" id="ARBA00008883"/>
    </source>
</evidence>
<comment type="caution">
    <text evidence="22">The sequence shown here is derived from an EMBL/GenBank/DDBJ whole genome shotgun (WGS) entry which is preliminary data.</text>
</comment>
<accession>A0A4R6YMK7</accession>
<evidence type="ECO:0000259" key="19">
    <source>
        <dbReference type="Pfam" id="PF02706"/>
    </source>
</evidence>
<evidence type="ECO:0000313" key="23">
    <source>
        <dbReference type="Proteomes" id="UP000295293"/>
    </source>
</evidence>
<dbReference type="GO" id="GO:0005524">
    <property type="term" value="F:ATP binding"/>
    <property type="evidence" value="ECO:0007669"/>
    <property type="project" value="UniProtKB-KW"/>
</dbReference>
<evidence type="ECO:0000259" key="21">
    <source>
        <dbReference type="Pfam" id="PF13807"/>
    </source>
</evidence>
<dbReference type="SUPFAM" id="SSF52540">
    <property type="entry name" value="P-loop containing nucleoside triphosphate hydrolases"/>
    <property type="match status" value="1"/>
</dbReference>
<comment type="similarity">
    <text evidence="2">Belongs to the CpsD/CapB family.</text>
</comment>
<evidence type="ECO:0000256" key="14">
    <source>
        <dbReference type="ARBA" id="ARBA00023137"/>
    </source>
</evidence>
<keyword evidence="6" id="KW-0997">Cell inner membrane</keyword>
<evidence type="ECO:0000256" key="1">
    <source>
        <dbReference type="ARBA" id="ARBA00004429"/>
    </source>
</evidence>
<reference evidence="22 23" key="1">
    <citation type="submission" date="2019-03" db="EMBL/GenBank/DDBJ databases">
        <title>Genomic Encyclopedia of Type Strains, Phase IV (KMG-IV): sequencing the most valuable type-strain genomes for metagenomic binning, comparative biology and taxonomic classification.</title>
        <authorList>
            <person name="Goeker M."/>
        </authorList>
    </citation>
    <scope>NUCLEOTIDE SEQUENCE [LARGE SCALE GENOMIC DNA]</scope>
    <source>
        <strain evidence="22 23">DSM 21667</strain>
    </source>
</reference>
<dbReference type="InterPro" id="IPR027417">
    <property type="entry name" value="P-loop_NTPase"/>
</dbReference>
<evidence type="ECO:0000256" key="15">
    <source>
        <dbReference type="ARBA" id="ARBA00051245"/>
    </source>
</evidence>
<evidence type="ECO:0000256" key="6">
    <source>
        <dbReference type="ARBA" id="ARBA00022519"/>
    </source>
</evidence>
<feature type="domain" description="AAA" evidence="20">
    <location>
        <begin position="568"/>
        <end position="695"/>
    </location>
</feature>
<keyword evidence="5" id="KW-1003">Cell membrane</keyword>
<keyword evidence="12 18" id="KW-1133">Transmembrane helix</keyword>
<protein>
    <recommendedName>
        <fullName evidence="4">non-specific protein-tyrosine kinase</fullName>
        <ecNumber evidence="4">2.7.10.2</ecNumber>
    </recommendedName>
</protein>
<dbReference type="Pfam" id="PF13614">
    <property type="entry name" value="AAA_31"/>
    <property type="match status" value="1"/>
</dbReference>
<dbReference type="GO" id="GO:0005886">
    <property type="term" value="C:plasma membrane"/>
    <property type="evidence" value="ECO:0007669"/>
    <property type="project" value="UniProtKB-SubCell"/>
</dbReference>
<evidence type="ECO:0000313" key="22">
    <source>
        <dbReference type="EMBL" id="TDR38596.1"/>
    </source>
</evidence>
<dbReference type="InterPro" id="IPR032807">
    <property type="entry name" value="GNVR"/>
</dbReference>
<dbReference type="InterPro" id="IPR050445">
    <property type="entry name" value="Bact_polysacc_biosynth/exp"/>
</dbReference>
<comment type="catalytic activity">
    <reaction evidence="15">
        <text>L-tyrosyl-[protein] + ATP = O-phospho-L-tyrosyl-[protein] + ADP + H(+)</text>
        <dbReference type="Rhea" id="RHEA:10596"/>
        <dbReference type="Rhea" id="RHEA-COMP:10136"/>
        <dbReference type="Rhea" id="RHEA-COMP:20101"/>
        <dbReference type="ChEBI" id="CHEBI:15378"/>
        <dbReference type="ChEBI" id="CHEBI:30616"/>
        <dbReference type="ChEBI" id="CHEBI:46858"/>
        <dbReference type="ChEBI" id="CHEBI:61978"/>
        <dbReference type="ChEBI" id="CHEBI:456216"/>
        <dbReference type="EC" id="2.7.10.2"/>
    </reaction>
</comment>
<sequence length="754" mass="82785">MNNPNASNIPGGAIARRQSPLVPAPPATAHPPATPRPLIPVLRDADDPDTDETSVLSYWHVLVKRKWLVIAVLATILLVVLVTTMITPSIYRATATLQIDLDTIKVIQAEGVTPGEGMSSRDYYQTQYELLKTRALAERVAAKLPENLMVSVHESLAPGALSRLKGMLRGQPAEDPAATTIDKDRLAAFVQQNMRVDPVRNSRLVRVHFDSLQPGFSATMANAIADAFIAANIDRRFDASAYAKQYLEERLAQLKLRLEDSEKQLVEFAQQEGIVGVDEQQSPAAQEMHRINESLAAAQQQRIEAEAKLQRTQQTSPEALPEVLLSTIVSQLKNRRTELTSQYQDKLRIFKPDYPTMMQIQGQIDEVDQQLRSEISRIKQSVKAEYESARSTESMLAARLSELKLQILDLQGRSIKYNILKREVDTNRQLYDGLLQRYKEIGVAGGIGANNISVVDRARAPRGRYSPNLTRNLALGLLAGLAAGVLLALMIERLDDTIKLPEDVERQLGLAVLGVIPRINQGSPLVELKNPRSVFSESYRSVRTALQFSTDSGVPRTLFITSSTPSEGKSTTALTLSLHFAQLGKRVLLIDADLRNPSLHHLLAVSNEAGLSNYLSGASRPLRYLCRTRVKNLTCLCSGPLPPNPAELLAGPRMVNLLQLAAASFDQVIIDGPPVLGIADAAILSNLSDGTVLVVESGNTRRGYGRAVLKRLMAARARVLGVVLTKLDPRSQGPGYGYGYYSYEESTPKRIGRA</sequence>
<keyword evidence="9" id="KW-0547">Nucleotide-binding</keyword>
<evidence type="ECO:0000256" key="16">
    <source>
        <dbReference type="SAM" id="Coils"/>
    </source>
</evidence>
<evidence type="ECO:0000256" key="13">
    <source>
        <dbReference type="ARBA" id="ARBA00023136"/>
    </source>
</evidence>
<keyword evidence="11" id="KW-0067">ATP-binding</keyword>
<dbReference type="Proteomes" id="UP000295293">
    <property type="component" value="Unassembled WGS sequence"/>
</dbReference>
<comment type="subcellular location">
    <subcellularLocation>
        <location evidence="1">Cell inner membrane</location>
        <topology evidence="1">Multi-pass membrane protein</topology>
    </subcellularLocation>
</comment>
<dbReference type="CDD" id="cd05387">
    <property type="entry name" value="BY-kinase"/>
    <property type="match status" value="1"/>
</dbReference>
<dbReference type="PANTHER" id="PTHR32309">
    <property type="entry name" value="TYROSINE-PROTEIN KINASE"/>
    <property type="match status" value="1"/>
</dbReference>
<evidence type="ECO:0000256" key="2">
    <source>
        <dbReference type="ARBA" id="ARBA00007316"/>
    </source>
</evidence>
<dbReference type="Pfam" id="PF02706">
    <property type="entry name" value="Wzz"/>
    <property type="match status" value="1"/>
</dbReference>
<evidence type="ECO:0000256" key="17">
    <source>
        <dbReference type="SAM" id="MobiDB-lite"/>
    </source>
</evidence>
<dbReference type="InterPro" id="IPR005702">
    <property type="entry name" value="Wzc-like_C"/>
</dbReference>
<feature type="domain" description="Polysaccharide chain length determinant N-terminal" evidence="19">
    <location>
        <begin position="52"/>
        <end position="144"/>
    </location>
</feature>
<evidence type="ECO:0000256" key="8">
    <source>
        <dbReference type="ARBA" id="ARBA00022692"/>
    </source>
</evidence>
<organism evidence="22 23">
    <name type="scientific">Tahibacter aquaticus</name>
    <dbReference type="NCBI Taxonomy" id="520092"/>
    <lineage>
        <taxon>Bacteria</taxon>
        <taxon>Pseudomonadati</taxon>
        <taxon>Pseudomonadota</taxon>
        <taxon>Gammaproteobacteria</taxon>
        <taxon>Lysobacterales</taxon>
        <taxon>Rhodanobacteraceae</taxon>
        <taxon>Tahibacter</taxon>
    </lineage>
</organism>
<feature type="transmembrane region" description="Helical" evidence="18">
    <location>
        <begin position="67"/>
        <end position="91"/>
    </location>
</feature>
<evidence type="ECO:0000256" key="7">
    <source>
        <dbReference type="ARBA" id="ARBA00022679"/>
    </source>
</evidence>
<dbReference type="AlphaFoldDB" id="A0A4R6YMK7"/>
<dbReference type="Pfam" id="PF13807">
    <property type="entry name" value="GNVR"/>
    <property type="match status" value="1"/>
</dbReference>
<keyword evidence="16" id="KW-0175">Coiled coil</keyword>
<keyword evidence="13 18" id="KW-0472">Membrane</keyword>
<keyword evidence="7" id="KW-0808">Transferase</keyword>
<gene>
    <name evidence="22" type="ORF">DFR29_12097</name>
</gene>
<evidence type="ECO:0000256" key="4">
    <source>
        <dbReference type="ARBA" id="ARBA00011903"/>
    </source>
</evidence>
<evidence type="ECO:0000256" key="9">
    <source>
        <dbReference type="ARBA" id="ARBA00022741"/>
    </source>
</evidence>
<comment type="similarity">
    <text evidence="3">Belongs to the etk/wzc family.</text>
</comment>
<evidence type="ECO:0000256" key="5">
    <source>
        <dbReference type="ARBA" id="ARBA00022475"/>
    </source>
</evidence>
<dbReference type="Gene3D" id="3.40.50.300">
    <property type="entry name" value="P-loop containing nucleotide triphosphate hydrolases"/>
    <property type="match status" value="1"/>
</dbReference>
<keyword evidence="23" id="KW-1185">Reference proteome</keyword>